<feature type="domain" description="DUF2147" evidence="2">
    <location>
        <begin position="31"/>
        <end position="141"/>
    </location>
</feature>
<dbReference type="InterPro" id="IPR019223">
    <property type="entry name" value="DUF2147"/>
</dbReference>
<evidence type="ECO:0000256" key="1">
    <source>
        <dbReference type="SAM" id="SignalP"/>
    </source>
</evidence>
<feature type="signal peptide" evidence="1">
    <location>
        <begin position="1"/>
        <end position="23"/>
    </location>
</feature>
<reference evidence="3 4" key="1">
    <citation type="submission" date="2020-02" db="EMBL/GenBank/DDBJ databases">
        <title>Out from the shadows clarifying the taxonomy of the family Cryomorphaceae and related taxa by utilizing the GTDB taxonomic framework.</title>
        <authorList>
            <person name="Bowman J.P."/>
        </authorList>
    </citation>
    <scope>NUCLEOTIDE SEQUENCE [LARGE SCALE GENOMIC DNA]</scope>
    <source>
        <strain evidence="3 4">QSSC 1-22</strain>
    </source>
</reference>
<keyword evidence="4" id="KW-1185">Reference proteome</keyword>
<proteinExistence type="predicted"/>
<dbReference type="RefSeq" id="WP_163283354.1">
    <property type="nucleotide sequence ID" value="NZ_JAAGVY010000004.1"/>
</dbReference>
<dbReference type="AlphaFoldDB" id="A0A7K3WLV3"/>
<evidence type="ECO:0000313" key="4">
    <source>
        <dbReference type="Proteomes" id="UP000486602"/>
    </source>
</evidence>
<keyword evidence="1" id="KW-0732">Signal</keyword>
<sequence>MQINFKYVLFCSTSILLSLTALSQDANDILGTWMTQEGKGEIEIYRKQGTDFFYGKIVWLKDPKDENGKPIKDAKGTPVLNLVNLKDFVFDDGEWVDGTIYDPESGDTYYCTIEMENYDKLKVRGSIDPMGWIGKTKYWDRVK</sequence>
<evidence type="ECO:0000259" key="2">
    <source>
        <dbReference type="Pfam" id="PF09917"/>
    </source>
</evidence>
<gene>
    <name evidence="3" type="ORF">G3O08_03810</name>
</gene>
<evidence type="ECO:0000313" key="3">
    <source>
        <dbReference type="EMBL" id="NEN22630.1"/>
    </source>
</evidence>
<organism evidence="3 4">
    <name type="scientific">Cryomorpha ignava</name>
    <dbReference type="NCBI Taxonomy" id="101383"/>
    <lineage>
        <taxon>Bacteria</taxon>
        <taxon>Pseudomonadati</taxon>
        <taxon>Bacteroidota</taxon>
        <taxon>Flavobacteriia</taxon>
        <taxon>Flavobacteriales</taxon>
        <taxon>Cryomorphaceae</taxon>
        <taxon>Cryomorpha</taxon>
    </lineage>
</organism>
<dbReference type="Gene3D" id="2.40.128.520">
    <property type="match status" value="1"/>
</dbReference>
<comment type="caution">
    <text evidence="3">The sequence shown here is derived from an EMBL/GenBank/DDBJ whole genome shotgun (WGS) entry which is preliminary data.</text>
</comment>
<protein>
    <submittedName>
        <fullName evidence="3">DUF2147 domain-containing protein</fullName>
    </submittedName>
</protein>
<dbReference type="PANTHER" id="PTHR36919:SF2">
    <property type="entry name" value="BLL6627 PROTEIN"/>
    <property type="match status" value="1"/>
</dbReference>
<dbReference type="PANTHER" id="PTHR36919">
    <property type="entry name" value="BLR1215 PROTEIN"/>
    <property type="match status" value="1"/>
</dbReference>
<dbReference type="Pfam" id="PF09917">
    <property type="entry name" value="DUF2147"/>
    <property type="match status" value="1"/>
</dbReference>
<name>A0A7K3WLV3_9FLAO</name>
<accession>A0A7K3WLV3</accession>
<feature type="chain" id="PRO_5029705500" evidence="1">
    <location>
        <begin position="24"/>
        <end position="143"/>
    </location>
</feature>
<dbReference type="EMBL" id="JAAGVY010000004">
    <property type="protein sequence ID" value="NEN22630.1"/>
    <property type="molecule type" value="Genomic_DNA"/>
</dbReference>
<dbReference type="Proteomes" id="UP000486602">
    <property type="component" value="Unassembled WGS sequence"/>
</dbReference>